<evidence type="ECO:0000256" key="8">
    <source>
        <dbReference type="ARBA" id="ARBA00022970"/>
    </source>
</evidence>
<feature type="transmembrane region" description="Helical" evidence="13">
    <location>
        <begin position="299"/>
        <end position="320"/>
    </location>
</feature>
<evidence type="ECO:0000256" key="5">
    <source>
        <dbReference type="ARBA" id="ARBA00022475"/>
    </source>
</evidence>
<dbReference type="AlphaFoldDB" id="A0A0L9V6Q1"/>
<evidence type="ECO:0000256" key="2">
    <source>
        <dbReference type="ARBA" id="ARBA00004236"/>
    </source>
</evidence>
<keyword evidence="9 13" id="KW-1133">Transmembrane helix</keyword>
<evidence type="ECO:0000256" key="12">
    <source>
        <dbReference type="ARBA" id="ARBA00045588"/>
    </source>
</evidence>
<evidence type="ECO:0000256" key="11">
    <source>
        <dbReference type="ARBA" id="ARBA00023294"/>
    </source>
</evidence>
<evidence type="ECO:0000256" key="6">
    <source>
        <dbReference type="ARBA" id="ARBA00022692"/>
    </source>
</evidence>
<feature type="transmembrane region" description="Helical" evidence="13">
    <location>
        <begin position="380"/>
        <end position="400"/>
    </location>
</feature>
<evidence type="ECO:0000256" key="1">
    <source>
        <dbReference type="ARBA" id="ARBA00004127"/>
    </source>
</evidence>
<organism evidence="15 16">
    <name type="scientific">Phaseolus angularis</name>
    <name type="common">Azuki bean</name>
    <name type="synonym">Vigna angularis</name>
    <dbReference type="NCBI Taxonomy" id="3914"/>
    <lineage>
        <taxon>Eukaryota</taxon>
        <taxon>Viridiplantae</taxon>
        <taxon>Streptophyta</taxon>
        <taxon>Embryophyta</taxon>
        <taxon>Tracheophyta</taxon>
        <taxon>Spermatophyta</taxon>
        <taxon>Magnoliopsida</taxon>
        <taxon>eudicotyledons</taxon>
        <taxon>Gunneridae</taxon>
        <taxon>Pentapetalae</taxon>
        <taxon>rosids</taxon>
        <taxon>fabids</taxon>
        <taxon>Fabales</taxon>
        <taxon>Fabaceae</taxon>
        <taxon>Papilionoideae</taxon>
        <taxon>50 kb inversion clade</taxon>
        <taxon>NPAAA clade</taxon>
        <taxon>indigoferoid/millettioid clade</taxon>
        <taxon>Phaseoleae</taxon>
        <taxon>Vigna</taxon>
    </lineage>
</organism>
<evidence type="ECO:0000256" key="7">
    <source>
        <dbReference type="ARBA" id="ARBA00022847"/>
    </source>
</evidence>
<feature type="transmembrane region" description="Helical" evidence="13">
    <location>
        <begin position="498"/>
        <end position="520"/>
    </location>
</feature>
<comment type="similarity">
    <text evidence="3">Belongs to the amino acid/polyamine transporter 2 family. Amino acid/auxin permease (AAAP) (TC 2.A.18.1) subfamily.</text>
</comment>
<keyword evidence="6 13" id="KW-0812">Transmembrane</keyword>
<keyword evidence="5" id="KW-1003">Cell membrane</keyword>
<dbReference type="GO" id="GO:0006865">
    <property type="term" value="P:amino acid transport"/>
    <property type="evidence" value="ECO:0007669"/>
    <property type="project" value="UniProtKB-KW"/>
</dbReference>
<dbReference type="InterPro" id="IPR013057">
    <property type="entry name" value="AA_transpt_TM"/>
</dbReference>
<dbReference type="EMBL" id="CM003378">
    <property type="protein sequence ID" value="KOM50602.1"/>
    <property type="molecule type" value="Genomic_DNA"/>
</dbReference>
<evidence type="ECO:0000256" key="9">
    <source>
        <dbReference type="ARBA" id="ARBA00022989"/>
    </source>
</evidence>
<comment type="subcellular location">
    <subcellularLocation>
        <location evidence="2">Cell membrane</location>
    </subcellularLocation>
    <subcellularLocation>
        <location evidence="1">Endomembrane system</location>
        <topology evidence="1">Multi-pass membrane protein</topology>
    </subcellularLocation>
</comment>
<feature type="domain" description="Amino acid transporter transmembrane" evidence="14">
    <location>
        <begin position="147"/>
        <end position="551"/>
    </location>
</feature>
<evidence type="ECO:0000313" key="16">
    <source>
        <dbReference type="Proteomes" id="UP000053144"/>
    </source>
</evidence>
<keyword evidence="7" id="KW-0769">Symport</keyword>
<proteinExistence type="inferred from homology"/>
<name>A0A0L9V6Q1_PHAAN</name>
<evidence type="ECO:0000259" key="14">
    <source>
        <dbReference type="Pfam" id="PF01490"/>
    </source>
</evidence>
<feature type="transmembrane region" description="Helical" evidence="13">
    <location>
        <begin position="472"/>
        <end position="492"/>
    </location>
</feature>
<evidence type="ECO:0000256" key="10">
    <source>
        <dbReference type="ARBA" id="ARBA00023136"/>
    </source>
</evidence>
<comment type="function">
    <text evidence="12">Carrier protein involved in proton-driven auxin influx. Mediates the formation of auxin gradient from developing leaves (site of auxin biosynthesis) to tips by contributing to the loading of auxin in vascular tissues and facilitating acropetal (base to tip) auxin transport within inner tissues of the root apex, and basipetal (tip to base) auxin transport within outer tissues of the root apex. May be involved in lateral roots and nodules formation.</text>
</comment>
<feature type="transmembrane region" description="Helical" evidence="13">
    <location>
        <begin position="272"/>
        <end position="292"/>
    </location>
</feature>
<protein>
    <recommendedName>
        <fullName evidence="14">Amino acid transporter transmembrane domain-containing protein</fullName>
    </recommendedName>
</protein>
<reference evidence="16" key="1">
    <citation type="journal article" date="2015" name="Proc. Natl. Acad. Sci. U.S.A.">
        <title>Genome sequencing of adzuki bean (Vigna angularis) provides insight into high starch and low fat accumulation and domestication.</title>
        <authorList>
            <person name="Yang K."/>
            <person name="Tian Z."/>
            <person name="Chen C."/>
            <person name="Luo L."/>
            <person name="Zhao B."/>
            <person name="Wang Z."/>
            <person name="Yu L."/>
            <person name="Li Y."/>
            <person name="Sun Y."/>
            <person name="Li W."/>
            <person name="Chen Y."/>
            <person name="Li Y."/>
            <person name="Zhang Y."/>
            <person name="Ai D."/>
            <person name="Zhao J."/>
            <person name="Shang C."/>
            <person name="Ma Y."/>
            <person name="Wu B."/>
            <person name="Wang M."/>
            <person name="Gao L."/>
            <person name="Sun D."/>
            <person name="Zhang P."/>
            <person name="Guo F."/>
            <person name="Wang W."/>
            <person name="Li Y."/>
            <person name="Wang J."/>
            <person name="Varshney R.K."/>
            <person name="Wang J."/>
            <person name="Ling H.Q."/>
            <person name="Wan P."/>
        </authorList>
    </citation>
    <scope>NUCLEOTIDE SEQUENCE</scope>
    <source>
        <strain evidence="16">cv. Jingnong 6</strain>
    </source>
</reference>
<dbReference type="PANTHER" id="PTHR48017">
    <property type="entry name" value="OS05G0424000 PROTEIN-RELATED"/>
    <property type="match status" value="1"/>
</dbReference>
<feature type="transmembrane region" description="Helical" evidence="13">
    <location>
        <begin position="231"/>
        <end position="252"/>
    </location>
</feature>
<gene>
    <name evidence="15" type="ORF">LR48_Vigan08g142900</name>
</gene>
<dbReference type="Gramene" id="KOM50602">
    <property type="protein sequence ID" value="KOM50602"/>
    <property type="gene ID" value="LR48_Vigan08g142900"/>
</dbReference>
<dbReference type="GO" id="GO:0009734">
    <property type="term" value="P:auxin-activated signaling pathway"/>
    <property type="evidence" value="ECO:0007669"/>
    <property type="project" value="UniProtKB-KW"/>
</dbReference>
<accession>A0A0L9V6Q1</accession>
<keyword evidence="11" id="KW-0927">Auxin signaling pathway</keyword>
<sequence length="567" mass="62660">MGTLFPDEKAENPNDVHQLQQQHDVDVDAGALFVLKSKVSDPSKTSVSYSKAKQAFRMGALFPDEKPENPNGVHQFQQQHEIDAGALFVLKSKGCYILCSQSLCSSVKAFRMGALFPDEKPENPNGVHQFQQQHEIDAGALFVLKSKGSWLHCGYHLTTSIVAPTLLSLPYAFTFLGWTAGISCLLIGALVTFYSYNLISRVLEHHADNGKRQLRFRDMARDILGPRWGRYFVGPIQFAVCFGCVVACILLGGQCMKAIYLLSNPNGTIKLYEFVIIFGCFMLILAQIPSFHSLRHINLLSLILCLAYSAAATAGSIYIGESSRGQEKDYSIKGDTENRLFGFFNAISIIATTYGNGIIPEIQATLAPPVKGKMFKGLCVCYFVLIVTFFSVSVSGYWAFGNESKGLILSNFVENGNPLVPTWFIYMTNIFTITQLSAVGVVYLQPTNEVLEQAFGDPKSPEFSKRNVIPRVISRSLAITISTIIAAMLPFFGDINSLIGAFGFIPLDFILPVIFYNFTFKPSKRTFIFWLNLTIVVTFSALGAIAAIAAVRQIVIDAKDYRLFANV</sequence>
<dbReference type="Proteomes" id="UP000053144">
    <property type="component" value="Chromosome 8"/>
</dbReference>
<evidence type="ECO:0000256" key="13">
    <source>
        <dbReference type="SAM" id="Phobius"/>
    </source>
</evidence>
<evidence type="ECO:0000256" key="4">
    <source>
        <dbReference type="ARBA" id="ARBA00022448"/>
    </source>
</evidence>
<evidence type="ECO:0000256" key="3">
    <source>
        <dbReference type="ARBA" id="ARBA00005590"/>
    </source>
</evidence>
<dbReference type="STRING" id="3914.A0A0L9V6Q1"/>
<keyword evidence="4" id="KW-0813">Transport</keyword>
<evidence type="ECO:0000313" key="15">
    <source>
        <dbReference type="EMBL" id="KOM50602.1"/>
    </source>
</evidence>
<feature type="transmembrane region" description="Helical" evidence="13">
    <location>
        <begin position="175"/>
        <end position="196"/>
    </location>
</feature>
<dbReference type="Pfam" id="PF01490">
    <property type="entry name" value="Aa_trans"/>
    <property type="match status" value="1"/>
</dbReference>
<feature type="transmembrane region" description="Helical" evidence="13">
    <location>
        <begin position="340"/>
        <end position="359"/>
    </location>
</feature>
<dbReference type="GO" id="GO:0012505">
    <property type="term" value="C:endomembrane system"/>
    <property type="evidence" value="ECO:0007669"/>
    <property type="project" value="UniProtKB-SubCell"/>
</dbReference>
<keyword evidence="8" id="KW-0029">Amino-acid transport</keyword>
<dbReference type="GO" id="GO:0015293">
    <property type="term" value="F:symporter activity"/>
    <property type="evidence" value="ECO:0007669"/>
    <property type="project" value="UniProtKB-KW"/>
</dbReference>
<feature type="transmembrane region" description="Helical" evidence="13">
    <location>
        <begin position="527"/>
        <end position="551"/>
    </location>
</feature>
<dbReference type="OMA" id="HEIDAGA"/>
<keyword evidence="10 13" id="KW-0472">Membrane</keyword>
<dbReference type="GO" id="GO:0005886">
    <property type="term" value="C:plasma membrane"/>
    <property type="evidence" value="ECO:0007669"/>
    <property type="project" value="UniProtKB-SubCell"/>
</dbReference>
<feature type="transmembrane region" description="Helical" evidence="13">
    <location>
        <begin position="420"/>
        <end position="444"/>
    </location>
</feature>